<gene>
    <name evidence="21" type="ordered locus">AALP_Aa2g031500</name>
</gene>
<dbReference type="SUPFAM" id="SSF56112">
    <property type="entry name" value="Protein kinase-like (PK-like)"/>
    <property type="match status" value="2"/>
</dbReference>
<evidence type="ECO:0000256" key="4">
    <source>
        <dbReference type="ARBA" id="ARBA00022553"/>
    </source>
</evidence>
<dbReference type="Pfam" id="PF07714">
    <property type="entry name" value="PK_Tyr_Ser-Thr"/>
    <property type="match status" value="1"/>
</dbReference>
<dbReference type="PANTHER" id="PTHR27002">
    <property type="entry name" value="RECEPTOR-LIKE SERINE/THREONINE-PROTEIN KINASE SD1-8"/>
    <property type="match status" value="1"/>
</dbReference>
<dbReference type="GO" id="GO:0005886">
    <property type="term" value="C:plasma membrane"/>
    <property type="evidence" value="ECO:0007669"/>
    <property type="project" value="UniProtKB-SubCell"/>
</dbReference>
<evidence type="ECO:0000256" key="5">
    <source>
        <dbReference type="ARBA" id="ARBA00022679"/>
    </source>
</evidence>
<keyword evidence="17" id="KW-0175">Coiled coil</keyword>
<feature type="transmembrane region" description="Helical" evidence="19">
    <location>
        <begin position="378"/>
        <end position="400"/>
    </location>
</feature>
<dbReference type="PROSITE" id="PS00108">
    <property type="entry name" value="PROTEIN_KINASE_ST"/>
    <property type="match status" value="2"/>
</dbReference>
<evidence type="ECO:0000256" key="8">
    <source>
        <dbReference type="ARBA" id="ARBA00022734"/>
    </source>
</evidence>
<dbReference type="OrthoDB" id="1105861at2759"/>
<reference evidence="22" key="1">
    <citation type="journal article" date="2015" name="Nat. Plants">
        <title>Genome expansion of Arabis alpina linked with retrotransposition and reduced symmetric DNA methylation.</title>
        <authorList>
            <person name="Willing E.M."/>
            <person name="Rawat V."/>
            <person name="Mandakova T."/>
            <person name="Maumus F."/>
            <person name="James G.V."/>
            <person name="Nordstroem K.J."/>
            <person name="Becker C."/>
            <person name="Warthmann N."/>
            <person name="Chica C."/>
            <person name="Szarzynska B."/>
            <person name="Zytnicki M."/>
            <person name="Albani M.C."/>
            <person name="Kiefer C."/>
            <person name="Bergonzi S."/>
            <person name="Castaings L."/>
            <person name="Mateos J.L."/>
            <person name="Berns M.C."/>
            <person name="Bujdoso N."/>
            <person name="Piofczyk T."/>
            <person name="de Lorenzo L."/>
            <person name="Barrero-Sicilia C."/>
            <person name="Mateos I."/>
            <person name="Piednoel M."/>
            <person name="Hagmann J."/>
            <person name="Chen-Min-Tao R."/>
            <person name="Iglesias-Fernandez R."/>
            <person name="Schuster S.C."/>
            <person name="Alonso-Blanco C."/>
            <person name="Roudier F."/>
            <person name="Carbonero P."/>
            <person name="Paz-Ares J."/>
            <person name="Davis S.J."/>
            <person name="Pecinka A."/>
            <person name="Quesneville H."/>
            <person name="Colot V."/>
            <person name="Lysak M.A."/>
            <person name="Weigel D."/>
            <person name="Coupland G."/>
            <person name="Schneeberger K."/>
        </authorList>
    </citation>
    <scope>NUCLEOTIDE SEQUENCE [LARGE SCALE GENOMIC DNA]</scope>
    <source>
        <strain evidence="22">cv. Pajares</strain>
    </source>
</reference>
<feature type="transmembrane region" description="Helical" evidence="19">
    <location>
        <begin position="879"/>
        <end position="899"/>
    </location>
</feature>
<accession>A0A087HF12</accession>
<dbReference type="Gene3D" id="1.10.510.10">
    <property type="entry name" value="Transferase(Phosphotransferase) domain 1"/>
    <property type="match status" value="2"/>
</dbReference>
<keyword evidence="16" id="KW-0325">Glycoprotein</keyword>
<evidence type="ECO:0000256" key="9">
    <source>
        <dbReference type="ARBA" id="ARBA00022741"/>
    </source>
</evidence>
<dbReference type="EMBL" id="CM002870">
    <property type="protein sequence ID" value="KFK40714.1"/>
    <property type="molecule type" value="Genomic_DNA"/>
</dbReference>
<dbReference type="GO" id="GO:0045087">
    <property type="term" value="P:innate immune response"/>
    <property type="evidence" value="ECO:0007669"/>
    <property type="project" value="UniProtKB-ARBA"/>
</dbReference>
<dbReference type="eggNOG" id="ENOG502QSMT">
    <property type="taxonomic scope" value="Eukaryota"/>
</dbReference>
<keyword evidence="3" id="KW-0723">Serine/threonine-protein kinase</keyword>
<keyword evidence="4" id="KW-0597">Phosphoprotein</keyword>
<dbReference type="InterPro" id="IPR001245">
    <property type="entry name" value="Ser-Thr/Tyr_kinase_cat_dom"/>
</dbReference>
<feature type="region of interest" description="Disordered" evidence="18">
    <location>
        <begin position="1"/>
        <end position="96"/>
    </location>
</feature>
<keyword evidence="8" id="KW-0430">Lectin</keyword>
<evidence type="ECO:0000256" key="1">
    <source>
        <dbReference type="ARBA" id="ARBA00004251"/>
    </source>
</evidence>
<keyword evidence="5" id="KW-0808">Transferase</keyword>
<dbReference type="InterPro" id="IPR000719">
    <property type="entry name" value="Prot_kinase_dom"/>
</dbReference>
<comment type="subcellular location">
    <subcellularLocation>
        <location evidence="1">Cell membrane</location>
        <topology evidence="1">Single-pass type I membrane protein</topology>
    </subcellularLocation>
</comment>
<dbReference type="GO" id="GO:0005524">
    <property type="term" value="F:ATP binding"/>
    <property type="evidence" value="ECO:0007669"/>
    <property type="project" value="UniProtKB-KW"/>
</dbReference>
<dbReference type="Pfam" id="PF00954">
    <property type="entry name" value="S_locus_glycop"/>
    <property type="match status" value="1"/>
</dbReference>
<protein>
    <recommendedName>
        <fullName evidence="20">Protein kinase domain-containing protein</fullName>
    </recommendedName>
</protein>
<dbReference type="InterPro" id="IPR008271">
    <property type="entry name" value="Ser/Thr_kinase_AS"/>
</dbReference>
<evidence type="ECO:0000256" key="19">
    <source>
        <dbReference type="SAM" id="Phobius"/>
    </source>
</evidence>
<dbReference type="SMART" id="SM00220">
    <property type="entry name" value="S_TKc"/>
    <property type="match status" value="1"/>
</dbReference>
<evidence type="ECO:0000256" key="14">
    <source>
        <dbReference type="ARBA" id="ARBA00023157"/>
    </source>
</evidence>
<dbReference type="GO" id="GO:0030246">
    <property type="term" value="F:carbohydrate binding"/>
    <property type="evidence" value="ECO:0007669"/>
    <property type="project" value="UniProtKB-KW"/>
</dbReference>
<keyword evidence="13 19" id="KW-0472">Membrane</keyword>
<keyword evidence="15" id="KW-0675">Receptor</keyword>
<evidence type="ECO:0000256" key="15">
    <source>
        <dbReference type="ARBA" id="ARBA00023170"/>
    </source>
</evidence>
<dbReference type="InterPro" id="IPR011009">
    <property type="entry name" value="Kinase-like_dom_sf"/>
</dbReference>
<dbReference type="FunFam" id="3.30.200.20:FF:000401">
    <property type="entry name" value="G-type lectin S-receptor-like serine/threonine-protein kinase SD1-29"/>
    <property type="match status" value="1"/>
</dbReference>
<dbReference type="Gramene" id="KFK40714">
    <property type="protein sequence ID" value="KFK40714"/>
    <property type="gene ID" value="AALP_AA2G031500"/>
</dbReference>
<evidence type="ECO:0000256" key="6">
    <source>
        <dbReference type="ARBA" id="ARBA00022692"/>
    </source>
</evidence>
<proteinExistence type="predicted"/>
<dbReference type="GO" id="GO:0048544">
    <property type="term" value="P:recognition of pollen"/>
    <property type="evidence" value="ECO:0007669"/>
    <property type="project" value="InterPro"/>
</dbReference>
<evidence type="ECO:0000256" key="10">
    <source>
        <dbReference type="ARBA" id="ARBA00022777"/>
    </source>
</evidence>
<evidence type="ECO:0000256" key="7">
    <source>
        <dbReference type="ARBA" id="ARBA00022729"/>
    </source>
</evidence>
<dbReference type="PROSITE" id="PS50011">
    <property type="entry name" value="PROTEIN_KINASE_DOM"/>
    <property type="match status" value="2"/>
</dbReference>
<feature type="coiled-coil region" evidence="17">
    <location>
        <begin position="177"/>
        <end position="249"/>
    </location>
</feature>
<keyword evidence="11" id="KW-0067">ATP-binding</keyword>
<keyword evidence="7" id="KW-0732">Signal</keyword>
<dbReference type="GO" id="GO:0004674">
    <property type="term" value="F:protein serine/threonine kinase activity"/>
    <property type="evidence" value="ECO:0007669"/>
    <property type="project" value="UniProtKB-KW"/>
</dbReference>
<keyword evidence="22" id="KW-1185">Reference proteome</keyword>
<keyword evidence="12 19" id="KW-1133">Transmembrane helix</keyword>
<keyword evidence="2" id="KW-1003">Cell membrane</keyword>
<sequence length="1271" mass="142828">MPSTTPAPSTAFAAKKTARMPPSVVLGMPASDSRASRSTAPFDSSRPEEDAKKKVKRKAHETPTSDRRRSEPLGDYEREPKRPRTDPLSPSVRVPQSVFDEDAADARLFATMVFPDDPYTRVRASFSRTMSLAGLKFLAFVNHVSHELEAEIEKQKLCADDYAKGELAAKIECNKYAEQLDKRNKELERALGDNKRLCVENEKLAKKLKTAKKDTSNSLNCLTRRNEQVDELKKQVGQKRELLKTAKALIVDLHENFIIAKAKFVELKGDPQDKMVFHIQREPNLDFVKQLLGLFPDRKVPRFEDELVSLTADVEANVGDEEYFDKLMESLGECLDVILPEAKPSVSDTWRHLERCQTSTVFVMAGTVTNAGSSQTKIIVATSVSLCIFVIFVFAAFIFWRCRAKQNGPTPVVFDTLQDAWENDLNNKISQAFNIIQGIARGLLYLHRDSRLRVIHRDLKVSNILLDEKMNPKISDFGLARMFQGSQYQDNTRRVVGTLGYMSPEYAWEGLFSEKSDIYSFGILMLEIISGQRISRFSYNNESKGLLAYAWESWCETGGSDLLDRDLTDSCNAFEVASDSLKMGVSLSILHPHEVPAHIPFFSEEILQREMAISINTSSPLSIGQTLSSPAGLYELGFFTPNNTRNQYVGMWFKNVVPRSSLTYDVPRGKKNILTSWKSNSDPSPGEFSLEITPQVPLQGLIRRGGSVPYWRTGPWATTRFSGLVQFEGTYVSPFSVIQDIATGKGSLTYSLVRNYNLSYVAVTPEGQIKIYWEDGTRWMHHFTAPANLCDLYGSCGSFGLCVRSSTPGCICLKGFVPKSDEEWRKGNWTSGAFAYISGIGCLVWNGELLDTVQFPRNGEILFIRLASSELAGSNRTKIIVGTSVSLSVFVILAIAAFMCWRCRAKQNGPTPVVFDTLQDAWANDFEQQDISGVTFFEMHTIRTATDNFSSSNKLGQGGFGPVYKGKLLDGKEIAVKRLSSSSGQGTREFMNEITLISKLQHRNLVRLLGCCIEREEKLLIYEFMVNKSLDIFLFDPTLKFEIDWPKRFNIIQGIARGLLYLHRDSRLRVIHRDLKVSNILLDEKMNPKISDFGLARMFQGTQYQDNTRRVVGTLGYMSPEYAWAGLFSEKSDIYSFGVLMLEIISGKRISRFSYDNESKGLLAYAWESWCETGGSDLLDRDLTDDSCNTFEVARCVQIGLLCVQHQTVDRPNTLELLSMITSTTDLPLPNQPIFAEQTVNVVPLSSHSKSRDIAIALNFGTSRLCTYGVR</sequence>
<evidence type="ECO:0000256" key="13">
    <source>
        <dbReference type="ARBA" id="ARBA00023136"/>
    </source>
</evidence>
<name>A0A087HF12_ARAAL</name>
<dbReference type="CDD" id="cd14066">
    <property type="entry name" value="STKc_IRAK"/>
    <property type="match status" value="1"/>
</dbReference>
<keyword evidence="14" id="KW-1015">Disulfide bond</keyword>
<evidence type="ECO:0000256" key="17">
    <source>
        <dbReference type="SAM" id="Coils"/>
    </source>
</evidence>
<dbReference type="Gene3D" id="3.30.200.20">
    <property type="entry name" value="Phosphorylase Kinase, domain 1"/>
    <property type="match status" value="1"/>
</dbReference>
<dbReference type="Proteomes" id="UP000029120">
    <property type="component" value="Chromosome 2"/>
</dbReference>
<dbReference type="PANTHER" id="PTHR27002:SF1026">
    <property type="entry name" value="G-TYPE LECTIN S-RECEPTOR-LIKE SERINE_THREONINE-PROTEIN KINASE SD1-29"/>
    <property type="match status" value="1"/>
</dbReference>
<evidence type="ECO:0000256" key="12">
    <source>
        <dbReference type="ARBA" id="ARBA00022989"/>
    </source>
</evidence>
<dbReference type="InterPro" id="IPR000858">
    <property type="entry name" value="S_locus_glycoprot_dom"/>
</dbReference>
<dbReference type="Pfam" id="PF00069">
    <property type="entry name" value="Pkinase"/>
    <property type="match status" value="1"/>
</dbReference>
<feature type="domain" description="Protein kinase" evidence="20">
    <location>
        <begin position="262"/>
        <end position="594"/>
    </location>
</feature>
<evidence type="ECO:0000256" key="3">
    <source>
        <dbReference type="ARBA" id="ARBA00022527"/>
    </source>
</evidence>
<keyword evidence="6 19" id="KW-0812">Transmembrane</keyword>
<organism evidence="21 22">
    <name type="scientific">Arabis alpina</name>
    <name type="common">Alpine rock-cress</name>
    <dbReference type="NCBI Taxonomy" id="50452"/>
    <lineage>
        <taxon>Eukaryota</taxon>
        <taxon>Viridiplantae</taxon>
        <taxon>Streptophyta</taxon>
        <taxon>Embryophyta</taxon>
        <taxon>Tracheophyta</taxon>
        <taxon>Spermatophyta</taxon>
        <taxon>Magnoliopsida</taxon>
        <taxon>eudicotyledons</taxon>
        <taxon>Gunneridae</taxon>
        <taxon>Pentapetalae</taxon>
        <taxon>rosids</taxon>
        <taxon>malvids</taxon>
        <taxon>Brassicales</taxon>
        <taxon>Brassicaceae</taxon>
        <taxon>Arabideae</taxon>
        <taxon>Arabis</taxon>
    </lineage>
</organism>
<evidence type="ECO:0000313" key="22">
    <source>
        <dbReference type="Proteomes" id="UP000029120"/>
    </source>
</evidence>
<evidence type="ECO:0000256" key="2">
    <source>
        <dbReference type="ARBA" id="ARBA00022475"/>
    </source>
</evidence>
<keyword evidence="9" id="KW-0547">Nucleotide-binding</keyword>
<feature type="domain" description="Protein kinase" evidence="20">
    <location>
        <begin position="949"/>
        <end position="1235"/>
    </location>
</feature>
<evidence type="ECO:0000256" key="11">
    <source>
        <dbReference type="ARBA" id="ARBA00022840"/>
    </source>
</evidence>
<dbReference type="FunFam" id="1.10.510.10:FF:000345">
    <property type="entry name" value="G-type lectin S-receptor-like serine/threonine-protein kinase"/>
    <property type="match status" value="2"/>
</dbReference>
<evidence type="ECO:0000259" key="20">
    <source>
        <dbReference type="PROSITE" id="PS50011"/>
    </source>
</evidence>
<keyword evidence="10" id="KW-0418">Kinase</keyword>
<evidence type="ECO:0000256" key="18">
    <source>
        <dbReference type="SAM" id="MobiDB-lite"/>
    </source>
</evidence>
<evidence type="ECO:0000313" key="21">
    <source>
        <dbReference type="EMBL" id="KFK40714.1"/>
    </source>
</evidence>
<feature type="compositionally biased region" description="Basic and acidic residues" evidence="18">
    <location>
        <begin position="60"/>
        <end position="85"/>
    </location>
</feature>
<evidence type="ECO:0000256" key="16">
    <source>
        <dbReference type="ARBA" id="ARBA00023180"/>
    </source>
</evidence>
<dbReference type="AlphaFoldDB" id="A0A087HF12"/>
<feature type="compositionally biased region" description="Low complexity" evidence="18">
    <location>
        <begin position="1"/>
        <end position="15"/>
    </location>
</feature>